<dbReference type="Pfam" id="PF00520">
    <property type="entry name" value="Ion_trans"/>
    <property type="match status" value="1"/>
</dbReference>
<sequence>MEKPLALVAKSPEFKQGIMEVWQPKGIGSDPPSLSVKEVQIKIPGCDEVLTLPVYTNTKVIEVKTLLEDRLGVDADRLRLVYKTGSNYRQHQDCDEIARHVVLHGVKSFRRVKKHYEFPHLIIGAGHIGLKFAMTWLMEGVTNFLVVDRKAQVGGTSWLDQANSTSRLQTEVGVYHLEYHENHGWPDWASDNPWPSRDKLLEHFQDVSERYGLLPYVRLNTSANSLNVIGKEYWSQSYEVTMKTKGKEEEVFRAASVSLFPGNLTNPKRVTYPGEDTFEGDIVYGISNAFNYEKVRGNNVMIVGSGAFAVENVRTCVEFCAKKVYMVCRRKTISMPRLVSWFINQSAQAISAKLTLDSMTPMYDLIGVDQWSYYSVISNEARTNVTIKQKARFGIGDVYFLAAACGYCEHIVDDTKRVSGNTIHLNSGRKLEDVRSILKLCGFNGEFANDRLLKIKELYGWWVNKDYRRYIVAEPIFVDAGNFGSTSFSPGAINWSETQAHLLMYPKDWEPLYEGNCFPVHEADEEISRPAYVVEALHGSLVGLTLGAMVRGIAERSMVTGPLKRQRQLEIHPPEKFLECCKREWNEWKTTIEDLGYTGAPEYPYTLDMVKDLMQQEMTELARQQASRDMPPGADHFPPQLLFLHQGQKEPKELRPDPRVGWQHLMDITMSEVHHVATKGQLKKAAGPAETEARGDLDKVGKSTSSKSGLVLGWSKSAKKTKEVVQRVYTNMKVQLFVAALIAGNFVANIIEKSIDPAGTLYPDVFYGIETFFNVMFFMELCVNMYVELPGPLSMLRMMRAPSPVPSIPPVQAGPGTESMGKVKSLNKIMVSLAKAVPGVANAFFILLLVMSIYAIIAVDLFKDYGKGGKYINIKGNEVALITSRQQEYGYEYFGNFGKSLYTMFQVNGVVLINVVVAVLLEKMVDDEKDPQEEEDEEDEEEDEEEDNNVHWPMTYEPGNAKAWSGTNGDANGDGQAIDSETALGPQAVVVLAQVVAVPITVDIVAFAIFYCVADLDAMKGDMKSIQDGDQSPKFGEGTPGDEDWYILMAGHACTVMHISEGLRQAGLSESISLPVWQPELWVQTQKCIFSAPTERVFGRVETSNAHIEVACSAGVGCVYWTADAASITLSTAMCCQLASRSM</sequence>
<keyword evidence="5 7" id="KW-0472">Membrane</keyword>
<feature type="region of interest" description="Disordered" evidence="6">
    <location>
        <begin position="927"/>
        <end position="979"/>
    </location>
</feature>
<dbReference type="GO" id="GO:0005216">
    <property type="term" value="F:monoatomic ion channel activity"/>
    <property type="evidence" value="ECO:0007669"/>
    <property type="project" value="InterPro"/>
</dbReference>
<evidence type="ECO:0000256" key="2">
    <source>
        <dbReference type="ARBA" id="ARBA00010139"/>
    </source>
</evidence>
<dbReference type="SUPFAM" id="SSF51905">
    <property type="entry name" value="FAD/NAD(P)-binding domain"/>
    <property type="match status" value="1"/>
</dbReference>
<comment type="caution">
    <text evidence="9">The sequence shown here is derived from an EMBL/GenBank/DDBJ whole genome shotgun (WGS) entry which is preliminary data.</text>
</comment>
<keyword evidence="10" id="KW-1185">Reference proteome</keyword>
<feature type="transmembrane region" description="Helical" evidence="7">
    <location>
        <begin position="989"/>
        <end position="1014"/>
    </location>
</feature>
<keyword evidence="3 7" id="KW-0812">Transmembrane</keyword>
<keyword evidence="9" id="KW-0503">Monooxygenase</keyword>
<dbReference type="GO" id="GO:0004497">
    <property type="term" value="F:monooxygenase activity"/>
    <property type="evidence" value="ECO:0007669"/>
    <property type="project" value="UniProtKB-KW"/>
</dbReference>
<evidence type="ECO:0000256" key="7">
    <source>
        <dbReference type="SAM" id="Phobius"/>
    </source>
</evidence>
<feature type="region of interest" description="Disordered" evidence="6">
    <location>
        <begin position="680"/>
        <end position="704"/>
    </location>
</feature>
<proteinExistence type="inferred from homology"/>
<dbReference type="Proteomes" id="UP000186817">
    <property type="component" value="Unassembled WGS sequence"/>
</dbReference>
<reference evidence="9 10" key="1">
    <citation type="submission" date="2016-02" db="EMBL/GenBank/DDBJ databases">
        <title>Genome analysis of coral dinoflagellate symbionts highlights evolutionary adaptations to a symbiotic lifestyle.</title>
        <authorList>
            <person name="Aranda M."/>
            <person name="Li Y."/>
            <person name="Liew Y.J."/>
            <person name="Baumgarten S."/>
            <person name="Simakov O."/>
            <person name="Wilson M."/>
            <person name="Piel J."/>
            <person name="Ashoor H."/>
            <person name="Bougouffa S."/>
            <person name="Bajic V.B."/>
            <person name="Ryu T."/>
            <person name="Ravasi T."/>
            <person name="Bayer T."/>
            <person name="Micklem G."/>
            <person name="Kim H."/>
            <person name="Bhak J."/>
            <person name="Lajeunesse T.C."/>
            <person name="Voolstra C.R."/>
        </authorList>
    </citation>
    <scope>NUCLEOTIDE SEQUENCE [LARGE SCALE GENOMIC DNA]</scope>
    <source>
        <strain evidence="9 10">CCMP2467</strain>
    </source>
</reference>
<dbReference type="InterPro" id="IPR036188">
    <property type="entry name" value="FAD/NAD-bd_sf"/>
</dbReference>
<dbReference type="InterPro" id="IPR029071">
    <property type="entry name" value="Ubiquitin-like_domsf"/>
</dbReference>
<organism evidence="9 10">
    <name type="scientific">Symbiodinium microadriaticum</name>
    <name type="common">Dinoflagellate</name>
    <name type="synonym">Zooxanthella microadriatica</name>
    <dbReference type="NCBI Taxonomy" id="2951"/>
    <lineage>
        <taxon>Eukaryota</taxon>
        <taxon>Sar</taxon>
        <taxon>Alveolata</taxon>
        <taxon>Dinophyceae</taxon>
        <taxon>Suessiales</taxon>
        <taxon>Symbiodiniaceae</taxon>
        <taxon>Symbiodinium</taxon>
    </lineage>
</organism>
<evidence type="ECO:0000256" key="1">
    <source>
        <dbReference type="ARBA" id="ARBA00004141"/>
    </source>
</evidence>
<dbReference type="Gene3D" id="3.50.50.60">
    <property type="entry name" value="FAD/NAD(P)-binding domain"/>
    <property type="match status" value="1"/>
</dbReference>
<dbReference type="PANTHER" id="PTHR42877:SF10">
    <property type="entry name" value="L-ORNITHINE N(5)-OXYGENASE"/>
    <property type="match status" value="1"/>
</dbReference>
<dbReference type="OrthoDB" id="66881at2759"/>
<dbReference type="CDD" id="cd17039">
    <property type="entry name" value="Ubl_ubiquitin_like"/>
    <property type="match status" value="1"/>
</dbReference>
<dbReference type="InterPro" id="IPR051209">
    <property type="entry name" value="FAD-bind_Monooxygenase_sf"/>
</dbReference>
<evidence type="ECO:0000259" key="8">
    <source>
        <dbReference type="Pfam" id="PF00520"/>
    </source>
</evidence>
<evidence type="ECO:0000313" key="9">
    <source>
        <dbReference type="EMBL" id="OLP93178.1"/>
    </source>
</evidence>
<dbReference type="Pfam" id="PF13738">
    <property type="entry name" value="Pyr_redox_3"/>
    <property type="match status" value="1"/>
</dbReference>
<accession>A0A1Q9DDB8</accession>
<dbReference type="SUPFAM" id="SSF54236">
    <property type="entry name" value="Ubiquitin-like"/>
    <property type="match status" value="1"/>
</dbReference>
<feature type="compositionally biased region" description="Basic and acidic residues" evidence="6">
    <location>
        <begin position="691"/>
        <end position="701"/>
    </location>
</feature>
<feature type="domain" description="Ion transport" evidence="8">
    <location>
        <begin position="822"/>
        <end position="907"/>
    </location>
</feature>
<comment type="subcellular location">
    <subcellularLocation>
        <location evidence="1">Membrane</location>
        <topology evidence="1">Multi-pass membrane protein</topology>
    </subcellularLocation>
</comment>
<dbReference type="PANTHER" id="PTHR42877">
    <property type="entry name" value="L-ORNITHINE N(5)-MONOOXYGENASE-RELATED"/>
    <property type="match status" value="1"/>
</dbReference>
<feature type="transmembrane region" description="Helical" evidence="7">
    <location>
        <begin position="901"/>
        <end position="921"/>
    </location>
</feature>
<evidence type="ECO:0000256" key="3">
    <source>
        <dbReference type="ARBA" id="ARBA00022692"/>
    </source>
</evidence>
<name>A0A1Q9DDB8_SYMMI</name>
<feature type="transmembrane region" description="Helical" evidence="7">
    <location>
        <begin position="840"/>
        <end position="862"/>
    </location>
</feature>
<feature type="compositionally biased region" description="Acidic residues" evidence="6">
    <location>
        <begin position="927"/>
        <end position="947"/>
    </location>
</feature>
<dbReference type="GO" id="GO:0016020">
    <property type="term" value="C:membrane"/>
    <property type="evidence" value="ECO:0007669"/>
    <property type="project" value="UniProtKB-SubCell"/>
</dbReference>
<keyword evidence="4 7" id="KW-1133">Transmembrane helix</keyword>
<dbReference type="SUPFAM" id="SSF81324">
    <property type="entry name" value="Voltage-gated potassium channels"/>
    <property type="match status" value="1"/>
</dbReference>
<evidence type="ECO:0000256" key="4">
    <source>
        <dbReference type="ARBA" id="ARBA00022989"/>
    </source>
</evidence>
<evidence type="ECO:0000313" key="10">
    <source>
        <dbReference type="Proteomes" id="UP000186817"/>
    </source>
</evidence>
<protein>
    <submittedName>
        <fullName evidence="9">Dimethylaniline monooxygenase [N-oxide-forming] 5</fullName>
    </submittedName>
</protein>
<dbReference type="EMBL" id="LSRX01000592">
    <property type="protein sequence ID" value="OLP93178.1"/>
    <property type="molecule type" value="Genomic_DNA"/>
</dbReference>
<dbReference type="Gene3D" id="1.10.287.70">
    <property type="match status" value="1"/>
</dbReference>
<keyword evidence="9" id="KW-0560">Oxidoreductase</keyword>
<evidence type="ECO:0000256" key="6">
    <source>
        <dbReference type="SAM" id="MobiDB-lite"/>
    </source>
</evidence>
<dbReference type="AlphaFoldDB" id="A0A1Q9DDB8"/>
<comment type="similarity">
    <text evidence="2">Belongs to the FAD-binding monooxygenase family.</text>
</comment>
<gene>
    <name evidence="9" type="primary">FMO5</name>
    <name evidence="9" type="ORF">AK812_SmicGene24943</name>
</gene>
<dbReference type="InterPro" id="IPR005821">
    <property type="entry name" value="Ion_trans_dom"/>
</dbReference>
<evidence type="ECO:0000256" key="5">
    <source>
        <dbReference type="ARBA" id="ARBA00023136"/>
    </source>
</evidence>